<sequence length="416" mass="46767">MLVEGWIFFMDFGNVLLLFIICIISVVILVLSPNAGKRSSQTSPLGPAETTNQTAVHGNGNVTVSTGSGSTVTITMVTYPQDTQAPREDHDSTETKPTSEHEGQGTALVPSKALVPLVPKPVDRPQRWYSKTFFKLIDDLAKLSTEGKILECYSIVMKLMKTKTDPDSQVTLRHAATFNAINEGDIKKANRLLREVTTFLPETIHETEHRLWWSRLKSLAKMREGKCEVGIIFAKETLPLLDRMTPGSVTGWVLHNHARLIREIATSQDDDDDRRLLMKMAEKHFHHAIEHTENEHPKHMIHSQSRVPQFAKISLAFLYLGCMVTGDTFRLGSSDIFLDDIRKAKNVIASLDKEGMASNSFKFWLMMAKTCLHCRLGSYQQAYDLAQNAKVFAAKHSFGSFVKLADNTVQYLQDYV</sequence>
<accession>A0A6P4ZW90</accession>
<protein>
    <submittedName>
        <fullName evidence="4">Uncharacterized protein LOC109477254</fullName>
    </submittedName>
</protein>
<organism evidence="3 4">
    <name type="scientific">Branchiostoma belcheri</name>
    <name type="common">Amphioxus</name>
    <dbReference type="NCBI Taxonomy" id="7741"/>
    <lineage>
        <taxon>Eukaryota</taxon>
        <taxon>Metazoa</taxon>
        <taxon>Chordata</taxon>
        <taxon>Cephalochordata</taxon>
        <taxon>Leptocardii</taxon>
        <taxon>Amphioxiformes</taxon>
        <taxon>Branchiostomatidae</taxon>
        <taxon>Branchiostoma</taxon>
    </lineage>
</organism>
<keyword evidence="2" id="KW-1133">Transmembrane helix</keyword>
<dbReference type="GeneID" id="109477254"/>
<reference evidence="4" key="1">
    <citation type="submission" date="2025-08" db="UniProtKB">
        <authorList>
            <consortium name="RefSeq"/>
        </authorList>
    </citation>
    <scope>IDENTIFICATION</scope>
    <source>
        <tissue evidence="4">Gonad</tissue>
    </source>
</reference>
<keyword evidence="2" id="KW-0812">Transmembrane</keyword>
<dbReference type="KEGG" id="bbel:109477254"/>
<feature type="region of interest" description="Disordered" evidence="1">
    <location>
        <begin position="38"/>
        <end position="68"/>
    </location>
</feature>
<dbReference type="Proteomes" id="UP000515135">
    <property type="component" value="Unplaced"/>
</dbReference>
<name>A0A6P4ZW90_BRABE</name>
<dbReference type="AlphaFoldDB" id="A0A6P4ZW90"/>
<feature type="compositionally biased region" description="Polar residues" evidence="1">
    <location>
        <begin position="38"/>
        <end position="56"/>
    </location>
</feature>
<evidence type="ECO:0000313" key="4">
    <source>
        <dbReference type="RefSeq" id="XP_019633896.1"/>
    </source>
</evidence>
<evidence type="ECO:0000313" key="3">
    <source>
        <dbReference type="Proteomes" id="UP000515135"/>
    </source>
</evidence>
<feature type="compositionally biased region" description="Low complexity" evidence="1">
    <location>
        <begin position="58"/>
        <end position="68"/>
    </location>
</feature>
<keyword evidence="3" id="KW-1185">Reference proteome</keyword>
<proteinExistence type="predicted"/>
<feature type="compositionally biased region" description="Basic and acidic residues" evidence="1">
    <location>
        <begin position="85"/>
        <end position="103"/>
    </location>
</feature>
<dbReference type="RefSeq" id="XP_019633896.1">
    <property type="nucleotide sequence ID" value="XM_019778337.1"/>
</dbReference>
<evidence type="ECO:0000256" key="2">
    <source>
        <dbReference type="SAM" id="Phobius"/>
    </source>
</evidence>
<gene>
    <name evidence="4" type="primary">LOC109477254</name>
</gene>
<keyword evidence="2" id="KW-0472">Membrane</keyword>
<feature type="region of interest" description="Disordered" evidence="1">
    <location>
        <begin position="80"/>
        <end position="106"/>
    </location>
</feature>
<feature type="transmembrane region" description="Helical" evidence="2">
    <location>
        <begin position="6"/>
        <end position="31"/>
    </location>
</feature>
<evidence type="ECO:0000256" key="1">
    <source>
        <dbReference type="SAM" id="MobiDB-lite"/>
    </source>
</evidence>